<dbReference type="EMBL" id="CP024924">
    <property type="protein sequence ID" value="ATY34898.1"/>
    <property type="molecule type" value="Genomic_DNA"/>
</dbReference>
<protein>
    <recommendedName>
        <fullName evidence="4">SMP-30/Gluconolactonase/LRE-like region domain-containing protein</fullName>
    </recommendedName>
</protein>
<dbReference type="OrthoDB" id="517707at2"/>
<dbReference type="KEGG" id="sphc:CVN68_22565"/>
<dbReference type="Proteomes" id="UP000229081">
    <property type="component" value="Plasmid unnamed"/>
</dbReference>
<proteinExistence type="predicted"/>
<dbReference type="AlphaFoldDB" id="A0A2K8MM17"/>
<evidence type="ECO:0000313" key="2">
    <source>
        <dbReference type="EMBL" id="ATY34898.1"/>
    </source>
</evidence>
<feature type="chain" id="PRO_5014745910" description="SMP-30/Gluconolactonase/LRE-like region domain-containing protein" evidence="1">
    <location>
        <begin position="32"/>
        <end position="326"/>
    </location>
</feature>
<organism evidence="2 3">
    <name type="scientific">Sphingomonas psychrotolerans</name>
    <dbReference type="NCBI Taxonomy" id="1327635"/>
    <lineage>
        <taxon>Bacteria</taxon>
        <taxon>Pseudomonadati</taxon>
        <taxon>Pseudomonadota</taxon>
        <taxon>Alphaproteobacteria</taxon>
        <taxon>Sphingomonadales</taxon>
        <taxon>Sphingomonadaceae</taxon>
        <taxon>Sphingomonas</taxon>
    </lineage>
</organism>
<reference evidence="2 3" key="1">
    <citation type="submission" date="2017-11" db="EMBL/GenBank/DDBJ databases">
        <title>Complete genome sequence of Sphingomonas sp. Strain Cra20, a psychrotolerant potential plant growth promoting rhizobacteria.</title>
        <authorList>
            <person name="Luo Y."/>
        </authorList>
    </citation>
    <scope>NUCLEOTIDE SEQUENCE [LARGE SCALE GENOMIC DNA]</scope>
    <source>
        <strain evidence="2 3">Cra20</strain>
        <plasmid evidence="2 3">unnamed</plasmid>
    </source>
</reference>
<geneLocation type="plasmid" evidence="2 3">
    <name>unnamed</name>
</geneLocation>
<dbReference type="Gene3D" id="2.120.10.30">
    <property type="entry name" value="TolB, C-terminal domain"/>
    <property type="match status" value="1"/>
</dbReference>
<keyword evidence="1" id="KW-0732">Signal</keyword>
<keyword evidence="3" id="KW-1185">Reference proteome</keyword>
<gene>
    <name evidence="2" type="ORF">CVN68_22565</name>
</gene>
<evidence type="ECO:0008006" key="4">
    <source>
        <dbReference type="Google" id="ProtNLM"/>
    </source>
</evidence>
<dbReference type="SUPFAM" id="SSF63829">
    <property type="entry name" value="Calcium-dependent phosphotriesterase"/>
    <property type="match status" value="1"/>
</dbReference>
<keyword evidence="2" id="KW-0614">Plasmid</keyword>
<evidence type="ECO:0000313" key="3">
    <source>
        <dbReference type="Proteomes" id="UP000229081"/>
    </source>
</evidence>
<sequence length="326" mass="33928">MICSPHIMSVQHAKRQIPFLALMAAAIAAGASGCAAQPGPSRSEIVIDGPRSFPENITSTKDGTIITGSVGSGGIFRAVPGAAVATQWIAAGDNGLLDTFGVLADEASNILWVCSSRLDPAAPGQVTAKPAVFRYDLKTGAFRSKHPLPGGSGLCNDIAIGPDKAAYVADTAGGRILRLAADSQELTEWSRSNDLEGADGLAFQDRLLFVNSFTSGKLMRIELKADGSAGKPVVLKTSRPLTRPDGMRRLNATQLVLAEGGGTIDLLTIKGDTVAVQTLRSGLVGPAGVTIVENTLWALESKLSLRDKPESDPAPFKAYAITLPSP</sequence>
<dbReference type="RefSeq" id="WP_100284684.1">
    <property type="nucleotide sequence ID" value="NZ_CP024924.1"/>
</dbReference>
<feature type="signal peptide" evidence="1">
    <location>
        <begin position="1"/>
        <end position="31"/>
    </location>
</feature>
<accession>A0A2K8MM17</accession>
<dbReference type="InterPro" id="IPR011042">
    <property type="entry name" value="6-blade_b-propeller_TolB-like"/>
</dbReference>
<evidence type="ECO:0000256" key="1">
    <source>
        <dbReference type="SAM" id="SignalP"/>
    </source>
</evidence>
<name>A0A2K8MM17_9SPHN</name>